<evidence type="ECO:0000313" key="2">
    <source>
        <dbReference type="EMBL" id="KDQ10429.1"/>
    </source>
</evidence>
<dbReference type="HOGENOM" id="CLU_027807_0_0_1"/>
<feature type="compositionally biased region" description="Low complexity" evidence="1">
    <location>
        <begin position="258"/>
        <end position="269"/>
    </location>
</feature>
<proteinExistence type="predicted"/>
<feature type="compositionally biased region" description="Low complexity" evidence="1">
    <location>
        <begin position="276"/>
        <end position="291"/>
    </location>
</feature>
<dbReference type="STRING" id="930990.A0A067M4G3"/>
<organism evidence="2 3">
    <name type="scientific">Botryobasidium botryosum (strain FD-172 SS1)</name>
    <dbReference type="NCBI Taxonomy" id="930990"/>
    <lineage>
        <taxon>Eukaryota</taxon>
        <taxon>Fungi</taxon>
        <taxon>Dikarya</taxon>
        <taxon>Basidiomycota</taxon>
        <taxon>Agaricomycotina</taxon>
        <taxon>Agaricomycetes</taxon>
        <taxon>Cantharellales</taxon>
        <taxon>Botryobasidiaceae</taxon>
        <taxon>Botryobasidium</taxon>
    </lineage>
</organism>
<feature type="compositionally biased region" description="Low complexity" evidence="1">
    <location>
        <begin position="332"/>
        <end position="346"/>
    </location>
</feature>
<dbReference type="Proteomes" id="UP000027195">
    <property type="component" value="Unassembled WGS sequence"/>
</dbReference>
<keyword evidence="3" id="KW-1185">Reference proteome</keyword>
<gene>
    <name evidence="2" type="ORF">BOTBODRAFT_496356</name>
</gene>
<dbReference type="AlphaFoldDB" id="A0A067M4G3"/>
<evidence type="ECO:0000313" key="3">
    <source>
        <dbReference type="Proteomes" id="UP000027195"/>
    </source>
</evidence>
<evidence type="ECO:0000256" key="1">
    <source>
        <dbReference type="SAM" id="MobiDB-lite"/>
    </source>
</evidence>
<sequence length="436" mass="47742">MDHEALFNSGNRIYISLYHENMILKNENATLRATEERLHQSLQAFASQPAPAPPMNTTTSTNSCPVPAINYASLPKLEHTQFPKIHYWTFAQWAAHVKAEEERTQLQSNSNTVRHSGRSGRTQGENIMMRYIERENGQPVDGWRLDEICRESKKIWMTLRRCNLAPDQWTNVDKEADKYYISEMYSSFPELRYCDDNWKARKVAFQTYPGWIKQFKIKDEPLDVDSITDSDTPPKRAASPTASKPPSKKAKHGRKSATKSTKSSVAAVTPQPLLPPIVLSSTPPTPSVDSPSSPPTPELSPPTTPRNVLVPLSQVNLDLDLDDNISPPPSPRLSSSGAANSSPANPTSTLASVMVVADNILPSSTNRETPAPDAAATVPTPLAITAIVANMATTNTPATVNGTSNFANIVIDDPLADTYSPDAIPLPPRLALENGQ</sequence>
<feature type="compositionally biased region" description="Low complexity" evidence="1">
    <location>
        <begin position="235"/>
        <end position="245"/>
    </location>
</feature>
<dbReference type="InParanoid" id="A0A067M4G3"/>
<reference evidence="3" key="1">
    <citation type="journal article" date="2014" name="Proc. Natl. Acad. Sci. U.S.A.">
        <title>Extensive sampling of basidiomycete genomes demonstrates inadequacy of the white-rot/brown-rot paradigm for wood decay fungi.</title>
        <authorList>
            <person name="Riley R."/>
            <person name="Salamov A.A."/>
            <person name="Brown D.W."/>
            <person name="Nagy L.G."/>
            <person name="Floudas D."/>
            <person name="Held B.W."/>
            <person name="Levasseur A."/>
            <person name="Lombard V."/>
            <person name="Morin E."/>
            <person name="Otillar R."/>
            <person name="Lindquist E.A."/>
            <person name="Sun H."/>
            <person name="LaButti K.M."/>
            <person name="Schmutz J."/>
            <person name="Jabbour D."/>
            <person name="Luo H."/>
            <person name="Baker S.E."/>
            <person name="Pisabarro A.G."/>
            <person name="Walton J.D."/>
            <person name="Blanchette R.A."/>
            <person name="Henrissat B."/>
            <person name="Martin F."/>
            <person name="Cullen D."/>
            <person name="Hibbett D.S."/>
            <person name="Grigoriev I.V."/>
        </authorList>
    </citation>
    <scope>NUCLEOTIDE SEQUENCE [LARGE SCALE GENOMIC DNA]</scope>
    <source>
        <strain evidence="3">FD-172 SS1</strain>
    </source>
</reference>
<protein>
    <submittedName>
        <fullName evidence="2">Uncharacterized protein</fullName>
    </submittedName>
</protein>
<dbReference type="EMBL" id="KL198068">
    <property type="protein sequence ID" value="KDQ10429.1"/>
    <property type="molecule type" value="Genomic_DNA"/>
</dbReference>
<feature type="region of interest" description="Disordered" evidence="1">
    <location>
        <begin position="224"/>
        <end position="346"/>
    </location>
</feature>
<feature type="region of interest" description="Disordered" evidence="1">
    <location>
        <begin position="103"/>
        <end position="122"/>
    </location>
</feature>
<dbReference type="OrthoDB" id="3235325at2759"/>
<feature type="compositionally biased region" description="Pro residues" evidence="1">
    <location>
        <begin position="292"/>
        <end position="304"/>
    </location>
</feature>
<feature type="compositionally biased region" description="Polar residues" evidence="1">
    <location>
        <begin position="105"/>
        <end position="122"/>
    </location>
</feature>
<name>A0A067M4G3_BOTB1</name>
<feature type="compositionally biased region" description="Basic residues" evidence="1">
    <location>
        <begin position="246"/>
        <end position="257"/>
    </location>
</feature>
<accession>A0A067M4G3</accession>